<dbReference type="Proteomes" id="UP000253919">
    <property type="component" value="Unassembled WGS sequence"/>
</dbReference>
<keyword evidence="6" id="KW-1185">Reference proteome</keyword>
<comment type="caution">
    <text evidence="5">The sequence shown here is derived from an EMBL/GenBank/DDBJ whole genome shotgun (WGS) entry which is preliminary data.</text>
</comment>
<dbReference type="SUPFAM" id="SSF53335">
    <property type="entry name" value="S-adenosyl-L-methionine-dependent methyltransferases"/>
    <property type="match status" value="1"/>
</dbReference>
<name>A0A369QM36_9BACT</name>
<accession>A0A369QM36</accession>
<proteinExistence type="predicted"/>
<dbReference type="GO" id="GO:0008168">
    <property type="term" value="F:methyltransferase activity"/>
    <property type="evidence" value="ECO:0007669"/>
    <property type="project" value="UniProtKB-KW"/>
</dbReference>
<evidence type="ECO:0000256" key="1">
    <source>
        <dbReference type="ARBA" id="ARBA00022603"/>
    </source>
</evidence>
<dbReference type="GO" id="GO:0032259">
    <property type="term" value="P:methylation"/>
    <property type="evidence" value="ECO:0007669"/>
    <property type="project" value="UniProtKB-KW"/>
</dbReference>
<organism evidence="5 6">
    <name type="scientific">Adhaeribacter pallidiroseus</name>
    <dbReference type="NCBI Taxonomy" id="2072847"/>
    <lineage>
        <taxon>Bacteria</taxon>
        <taxon>Pseudomonadati</taxon>
        <taxon>Bacteroidota</taxon>
        <taxon>Cytophagia</taxon>
        <taxon>Cytophagales</taxon>
        <taxon>Hymenobacteraceae</taxon>
        <taxon>Adhaeribacter</taxon>
    </lineage>
</organism>
<dbReference type="InterPro" id="IPR029063">
    <property type="entry name" value="SAM-dependent_MTases_sf"/>
</dbReference>
<dbReference type="AlphaFoldDB" id="A0A369QM36"/>
<evidence type="ECO:0000256" key="2">
    <source>
        <dbReference type="ARBA" id="ARBA00022679"/>
    </source>
</evidence>
<dbReference type="PANTHER" id="PTHR43042:SF2">
    <property type="entry name" value="SAM-DEPENDENT METHYLTRANSFERASE"/>
    <property type="match status" value="1"/>
</dbReference>
<keyword evidence="2 5" id="KW-0808">Transferase</keyword>
<reference evidence="5 6" key="1">
    <citation type="submission" date="2018-04" db="EMBL/GenBank/DDBJ databases">
        <title>Adhaeribacter sp. HMF7616 genome sequencing and assembly.</title>
        <authorList>
            <person name="Kang H."/>
            <person name="Kang J."/>
            <person name="Cha I."/>
            <person name="Kim H."/>
            <person name="Joh K."/>
        </authorList>
    </citation>
    <scope>NUCLEOTIDE SEQUENCE [LARGE SCALE GENOMIC DNA]</scope>
    <source>
        <strain evidence="5 6">HMF7616</strain>
    </source>
</reference>
<keyword evidence="3" id="KW-0949">S-adenosyl-L-methionine</keyword>
<dbReference type="Pfam" id="PF10672">
    <property type="entry name" value="Methyltrans_SAM"/>
    <property type="match status" value="1"/>
</dbReference>
<dbReference type="OrthoDB" id="9805492at2"/>
<dbReference type="PANTHER" id="PTHR43042">
    <property type="entry name" value="SAM-DEPENDENT METHYLTRANSFERASE"/>
    <property type="match status" value="1"/>
</dbReference>
<keyword evidence="1 5" id="KW-0489">Methyltransferase</keyword>
<gene>
    <name evidence="5" type="ORF">AHMF7616_03341</name>
</gene>
<protein>
    <submittedName>
        <fullName evidence="5">23S rRNA (Cytosine(1962)-C(5))-methyltransferase</fullName>
        <ecNumber evidence="5">2.1.1.191</ecNumber>
    </submittedName>
</protein>
<dbReference type="EC" id="2.1.1.191" evidence="5"/>
<sequence>MYSFLTTINWPDYELIDSGDFEKLERFGDYYLARPEPQAIWDKNLAQAEWDKRAQAIFKREKGSSEKGQWQLRKGMAQQWFIQYEYQAMKLRFRLGLSSFKHVGLFPEQDPNWKFIYEATRQLNTKPPKILNLFAYTGAASLAAKAAGADVTHLDSVKQVNYWARENMEASSLNQIRWIVEDAMKFVRREVKRGNVYQGLILDPPAYGRGPNGEKWQLEDELNELIKLGAQLLDPHDNLFLINLYSLGFSGMILENLINQNFQQHAKAQQEVGEIYLQDQGQRKLPLGTFYRFSTVLYNKIETK</sequence>
<feature type="domain" description="S-adenosylmethionine-dependent methyltransferase" evidence="4">
    <location>
        <begin position="89"/>
        <end position="211"/>
    </location>
</feature>
<evidence type="ECO:0000313" key="5">
    <source>
        <dbReference type="EMBL" id="RDC64725.1"/>
    </source>
</evidence>
<dbReference type="EMBL" id="QASA01000001">
    <property type="protein sequence ID" value="RDC64725.1"/>
    <property type="molecule type" value="Genomic_DNA"/>
</dbReference>
<dbReference type="Gene3D" id="3.40.50.150">
    <property type="entry name" value="Vaccinia Virus protein VP39"/>
    <property type="match status" value="1"/>
</dbReference>
<evidence type="ECO:0000313" key="6">
    <source>
        <dbReference type="Proteomes" id="UP000253919"/>
    </source>
</evidence>
<dbReference type="InterPro" id="IPR013780">
    <property type="entry name" value="Glyco_hydro_b"/>
</dbReference>
<evidence type="ECO:0000256" key="3">
    <source>
        <dbReference type="ARBA" id="ARBA00022691"/>
    </source>
</evidence>
<dbReference type="InterPro" id="IPR019614">
    <property type="entry name" value="SAM-dep_methyl-trfase"/>
</dbReference>
<dbReference type="RefSeq" id="WP_115373839.1">
    <property type="nucleotide sequence ID" value="NZ_QASA01000001.1"/>
</dbReference>
<dbReference type="Gene3D" id="2.60.40.1180">
    <property type="entry name" value="Golgi alpha-mannosidase II"/>
    <property type="match status" value="1"/>
</dbReference>
<evidence type="ECO:0000259" key="4">
    <source>
        <dbReference type="Pfam" id="PF10672"/>
    </source>
</evidence>